<dbReference type="Pfam" id="PF00591">
    <property type="entry name" value="Glycos_transf_3"/>
    <property type="match status" value="1"/>
</dbReference>
<dbReference type="NCBIfam" id="NF004490">
    <property type="entry name" value="PRK05820.1"/>
    <property type="match status" value="1"/>
</dbReference>
<keyword evidence="5 7" id="KW-0808">Transferase</keyword>
<dbReference type="GO" id="GO:0006206">
    <property type="term" value="P:pyrimidine nucleobase metabolic process"/>
    <property type="evidence" value="ECO:0007669"/>
    <property type="project" value="InterPro"/>
</dbReference>
<dbReference type="NCBIfam" id="TIGR02643">
    <property type="entry name" value="T_phosphoryl"/>
    <property type="match status" value="1"/>
</dbReference>
<dbReference type="UniPathway" id="UPA00578">
    <property type="reaction ID" value="UER00638"/>
</dbReference>
<comment type="similarity">
    <text evidence="1 7">Belongs to the thymidine/pyrimidine-nucleoside phosphorylase family.</text>
</comment>
<dbReference type="InterPro" id="IPR013102">
    <property type="entry name" value="PYNP_C"/>
</dbReference>
<dbReference type="HAMAP" id="MF_01628">
    <property type="entry name" value="Thymid_phosp"/>
    <property type="match status" value="1"/>
</dbReference>
<protein>
    <recommendedName>
        <fullName evidence="3 7">Thymidine phosphorylase</fullName>
        <ecNumber evidence="3 7">2.4.2.4</ecNumber>
    </recommendedName>
    <alternativeName>
        <fullName evidence="7">TdRPase</fullName>
    </alternativeName>
</protein>
<comment type="function">
    <text evidence="7">The enzymes which catalyze the reversible phosphorolysis of pyrimidine nucleosides are involved in the degradation of these compounds and in their utilization as carbon and energy sources, or in the rescue of pyrimidine bases for nucleotide synthesis.</text>
</comment>
<dbReference type="STRING" id="375574.GCA_001418035_02523"/>
<keyword evidence="10" id="KW-1185">Reference proteome</keyword>
<dbReference type="PROSITE" id="PS00647">
    <property type="entry name" value="THYMID_PHOSPHORYLASE"/>
    <property type="match status" value="1"/>
</dbReference>
<dbReference type="SUPFAM" id="SSF54680">
    <property type="entry name" value="Pyrimidine nucleoside phosphorylase C-terminal domain"/>
    <property type="match status" value="1"/>
</dbReference>
<dbReference type="NCBIfam" id="TIGR02644">
    <property type="entry name" value="Y_phosphoryl"/>
    <property type="match status" value="1"/>
</dbReference>
<dbReference type="GO" id="GO:0004645">
    <property type="term" value="F:1,4-alpha-oligoglucan phosphorylase activity"/>
    <property type="evidence" value="ECO:0007669"/>
    <property type="project" value="InterPro"/>
</dbReference>
<evidence type="ECO:0000313" key="10">
    <source>
        <dbReference type="Proteomes" id="UP000243535"/>
    </source>
</evidence>
<dbReference type="Pfam" id="PF02885">
    <property type="entry name" value="Glycos_trans_3N"/>
    <property type="match status" value="1"/>
</dbReference>
<evidence type="ECO:0000313" key="9">
    <source>
        <dbReference type="EMBL" id="CUA86669.1"/>
    </source>
</evidence>
<dbReference type="InterPro" id="IPR000312">
    <property type="entry name" value="Glycosyl_Trfase_fam3"/>
</dbReference>
<dbReference type="InterPro" id="IPR035902">
    <property type="entry name" value="Nuc_phospho_transferase"/>
</dbReference>
<dbReference type="SUPFAM" id="SSF52418">
    <property type="entry name" value="Nucleoside phosphorylase/phosphoribosyltransferase catalytic domain"/>
    <property type="match status" value="1"/>
</dbReference>
<dbReference type="EMBL" id="CYHA01000009">
    <property type="protein sequence ID" value="CUA86669.1"/>
    <property type="molecule type" value="Genomic_DNA"/>
</dbReference>
<dbReference type="GO" id="GO:0005829">
    <property type="term" value="C:cytosol"/>
    <property type="evidence" value="ECO:0007669"/>
    <property type="project" value="TreeGrafter"/>
</dbReference>
<dbReference type="FunFam" id="3.40.1030.10:FF:000001">
    <property type="entry name" value="Thymidine phosphorylase"/>
    <property type="match status" value="1"/>
</dbReference>
<evidence type="ECO:0000256" key="4">
    <source>
        <dbReference type="ARBA" id="ARBA00022676"/>
    </source>
</evidence>
<dbReference type="SUPFAM" id="SSF47648">
    <property type="entry name" value="Nucleoside phosphorylase/phosphoribosyltransferase N-terminal domain"/>
    <property type="match status" value="1"/>
</dbReference>
<evidence type="ECO:0000256" key="2">
    <source>
        <dbReference type="ARBA" id="ARBA00011738"/>
    </source>
</evidence>
<dbReference type="InterPro" id="IPR017459">
    <property type="entry name" value="Glycosyl_Trfase_fam3_N_dom"/>
</dbReference>
<dbReference type="Pfam" id="PF07831">
    <property type="entry name" value="PYNP_C"/>
    <property type="match status" value="1"/>
</dbReference>
<dbReference type="InterPro" id="IPR018090">
    <property type="entry name" value="Pyrmidine_PPas_bac/euk"/>
</dbReference>
<comment type="pathway">
    <text evidence="7">Pyrimidine metabolism; dTMP biosynthesis via salvage pathway; dTMP from thymine: step 1/2.</text>
</comment>
<dbReference type="Gene3D" id="3.40.1030.10">
    <property type="entry name" value="Nucleoside phosphorylase/phosphoribosyltransferase catalytic domain"/>
    <property type="match status" value="1"/>
</dbReference>
<evidence type="ECO:0000256" key="5">
    <source>
        <dbReference type="ARBA" id="ARBA00022679"/>
    </source>
</evidence>
<dbReference type="InterPro" id="IPR000053">
    <property type="entry name" value="Thymidine/pyrmidine_PPase"/>
</dbReference>
<comment type="catalytic activity">
    <reaction evidence="6 7">
        <text>thymidine + phosphate = 2-deoxy-alpha-D-ribose 1-phosphate + thymine</text>
        <dbReference type="Rhea" id="RHEA:16037"/>
        <dbReference type="ChEBI" id="CHEBI:17748"/>
        <dbReference type="ChEBI" id="CHEBI:17821"/>
        <dbReference type="ChEBI" id="CHEBI:43474"/>
        <dbReference type="ChEBI" id="CHEBI:57259"/>
        <dbReference type="EC" id="2.4.2.4"/>
    </reaction>
</comment>
<evidence type="ECO:0000256" key="1">
    <source>
        <dbReference type="ARBA" id="ARBA00006915"/>
    </source>
</evidence>
<name>A0A0K6H700_9NEIS</name>
<dbReference type="InterPro" id="IPR017872">
    <property type="entry name" value="Pyrmidine_PPase_CS"/>
</dbReference>
<dbReference type="RefSeq" id="WP_245622740.1">
    <property type="nucleotide sequence ID" value="NZ_CYHA01000009.1"/>
</dbReference>
<accession>A0A0K6H700</accession>
<dbReference type="PANTHER" id="PTHR10515:SF0">
    <property type="entry name" value="THYMIDINE PHOSPHORYLASE"/>
    <property type="match status" value="1"/>
</dbReference>
<evidence type="ECO:0000256" key="6">
    <source>
        <dbReference type="ARBA" id="ARBA00048550"/>
    </source>
</evidence>
<dbReference type="EC" id="2.4.2.4" evidence="3 7"/>
<dbReference type="InterPro" id="IPR036320">
    <property type="entry name" value="Glycosyl_Trfase_fam3_N_dom_sf"/>
</dbReference>
<dbReference type="Proteomes" id="UP000243535">
    <property type="component" value="Unassembled WGS sequence"/>
</dbReference>
<dbReference type="PIRSF" id="PIRSF000478">
    <property type="entry name" value="TP_PyNP"/>
    <property type="match status" value="1"/>
</dbReference>
<reference evidence="10" key="1">
    <citation type="submission" date="2015-08" db="EMBL/GenBank/DDBJ databases">
        <authorList>
            <person name="Varghese N."/>
        </authorList>
    </citation>
    <scope>NUCLEOTIDE SEQUENCE [LARGE SCALE GENOMIC DNA]</scope>
    <source>
        <strain evidence="10">DSM 17901</strain>
    </source>
</reference>
<dbReference type="SMART" id="SM00941">
    <property type="entry name" value="PYNP_C"/>
    <property type="match status" value="1"/>
</dbReference>
<proteinExistence type="inferred from homology"/>
<dbReference type="InterPro" id="IPR036566">
    <property type="entry name" value="PYNP-like_C_sf"/>
</dbReference>
<dbReference type="InterPro" id="IPR013465">
    <property type="entry name" value="Thymidine_Pase"/>
</dbReference>
<organism evidence="9 10">
    <name type="scientific">Gulbenkiania indica</name>
    <dbReference type="NCBI Taxonomy" id="375574"/>
    <lineage>
        <taxon>Bacteria</taxon>
        <taxon>Pseudomonadati</taxon>
        <taxon>Pseudomonadota</taxon>
        <taxon>Betaproteobacteria</taxon>
        <taxon>Neisseriales</taxon>
        <taxon>Chromobacteriaceae</taxon>
        <taxon>Gulbenkiania</taxon>
    </lineage>
</organism>
<feature type="domain" description="Pyrimidine nucleoside phosphorylase C-terminal" evidence="8">
    <location>
        <begin position="349"/>
        <end position="423"/>
    </location>
</feature>
<evidence type="ECO:0000256" key="7">
    <source>
        <dbReference type="HAMAP-Rule" id="MF_01628"/>
    </source>
</evidence>
<comment type="subunit">
    <text evidence="2 7">Homodimer.</text>
</comment>
<dbReference type="Gene3D" id="1.20.970.10">
    <property type="entry name" value="Transferase, Pyrimidine Nucleoside Phosphorylase, Chain C"/>
    <property type="match status" value="1"/>
</dbReference>
<dbReference type="PANTHER" id="PTHR10515">
    <property type="entry name" value="THYMIDINE PHOSPHORYLASE"/>
    <property type="match status" value="1"/>
</dbReference>
<sequence>MLFLPQEVIRQKRDGGTLGPEALQRFMAGIASGRIPDSQIAALAMAIFFRGMDTGESVALTLAMRDSGQVLDWSELPGPVVDKHSTGGVGDLVSLVLGPMVAACGGFVPMISGRGLGHTGGTLDKLEAISGYQTRPDPVAFRRVVRQVGVAIVGQTEALAPADRRFYAVRDVTATVESIPLITASILSKKLAAGLQALVMDVKTGNGAFMATPEAAQALAERIVTVGEGAGLPTRALITDMNQPLAPAAGNALEVHAALDYLTGSARPERLHAVTVALGEAMLLAAGLAEDAPQARVQLLEALESGAAAERFGRMVHALGGPIDLLTRPHRWLVPAPETAVVTAGRTGYVTAIDTRALGLVVCQLGGGRQRPEDTIDPRVGLSCLAERGQVLTADTVLARVHAADPASLAEAVAAVRAAFTLGDTPPEMPLLIRSVQPMQPSTDRKHP</sequence>
<evidence type="ECO:0000259" key="8">
    <source>
        <dbReference type="SMART" id="SM00941"/>
    </source>
</evidence>
<keyword evidence="4 7" id="KW-0328">Glycosyltransferase</keyword>
<dbReference type="GO" id="GO:0009032">
    <property type="term" value="F:thymidine phosphorylase activity"/>
    <property type="evidence" value="ECO:0007669"/>
    <property type="project" value="UniProtKB-UniRule"/>
</dbReference>
<evidence type="ECO:0000256" key="3">
    <source>
        <dbReference type="ARBA" id="ARBA00011892"/>
    </source>
</evidence>
<gene>
    <name evidence="7" type="primary">deoA</name>
    <name evidence="9" type="ORF">Ga0061063_2751</name>
</gene>
<dbReference type="AlphaFoldDB" id="A0A0K6H700"/>
<dbReference type="Gene3D" id="3.90.1170.30">
    <property type="entry name" value="Pyrimidine nucleoside phosphorylase-like, C-terminal domain"/>
    <property type="match status" value="1"/>
</dbReference>
<dbReference type="GO" id="GO:0046104">
    <property type="term" value="P:thymidine metabolic process"/>
    <property type="evidence" value="ECO:0007669"/>
    <property type="project" value="UniProtKB-UniRule"/>
</dbReference>